<dbReference type="Proteomes" id="UP000593579">
    <property type="component" value="Unassembled WGS sequence"/>
</dbReference>
<keyword evidence="1" id="KW-0812">Transmembrane</keyword>
<dbReference type="PANTHER" id="PTHR13301">
    <property type="entry name" value="X-BOX TRANSCRIPTION FACTOR-RELATED"/>
    <property type="match status" value="1"/>
</dbReference>
<evidence type="ECO:0000313" key="2">
    <source>
        <dbReference type="EMBL" id="MBA0752356.1"/>
    </source>
</evidence>
<proteinExistence type="predicted"/>
<name>A0A7J9CV93_GOSGO</name>
<comment type="caution">
    <text evidence="2">The sequence shown here is derived from an EMBL/GenBank/DDBJ whole genome shotgun (WGS) entry which is preliminary data.</text>
</comment>
<accession>A0A7J9CV93</accession>
<gene>
    <name evidence="2" type="ORF">Gogos_001199</name>
</gene>
<dbReference type="AlphaFoldDB" id="A0A7J9CV93"/>
<dbReference type="EMBL" id="JABEZY010000013">
    <property type="protein sequence ID" value="MBA0752356.1"/>
    <property type="molecule type" value="Genomic_DNA"/>
</dbReference>
<organism evidence="2 3">
    <name type="scientific">Gossypium gossypioides</name>
    <name type="common">Mexican cotton</name>
    <name type="synonym">Selera gossypioides</name>
    <dbReference type="NCBI Taxonomy" id="34282"/>
    <lineage>
        <taxon>Eukaryota</taxon>
        <taxon>Viridiplantae</taxon>
        <taxon>Streptophyta</taxon>
        <taxon>Embryophyta</taxon>
        <taxon>Tracheophyta</taxon>
        <taxon>Spermatophyta</taxon>
        <taxon>Magnoliopsida</taxon>
        <taxon>eudicotyledons</taxon>
        <taxon>Gunneridae</taxon>
        <taxon>Pentapetalae</taxon>
        <taxon>rosids</taxon>
        <taxon>malvids</taxon>
        <taxon>Malvales</taxon>
        <taxon>Malvaceae</taxon>
        <taxon>Malvoideae</taxon>
        <taxon>Gossypium</taxon>
    </lineage>
</organism>
<feature type="transmembrane region" description="Helical" evidence="1">
    <location>
        <begin position="55"/>
        <end position="79"/>
    </location>
</feature>
<dbReference type="OrthoDB" id="1002024at2759"/>
<feature type="transmembrane region" description="Helical" evidence="1">
    <location>
        <begin position="124"/>
        <end position="144"/>
    </location>
</feature>
<feature type="non-terminal residue" evidence="2">
    <location>
        <position position="1"/>
    </location>
</feature>
<feature type="transmembrane region" description="Helical" evidence="1">
    <location>
        <begin position="91"/>
        <end position="112"/>
    </location>
</feature>
<sequence length="145" mass="16232">DVDVQKKRTTSYFFAAIDHILKLFGFSKLAVAITGKVADDDLHRRYEQEIMEFGTWSPMFTVLATLALFNLLGLIAVVTNNVAIDDACMKIFDIFGFQILCYVLVFINLPIYQGMFFRKDSGKIPASVTLQSVAFALLASTLAIY</sequence>
<evidence type="ECO:0000256" key="1">
    <source>
        <dbReference type="SAM" id="Phobius"/>
    </source>
</evidence>
<protein>
    <recommendedName>
        <fullName evidence="4">Cellulose synthase</fullName>
    </recommendedName>
</protein>
<keyword evidence="3" id="KW-1185">Reference proteome</keyword>
<evidence type="ECO:0000313" key="3">
    <source>
        <dbReference type="Proteomes" id="UP000593579"/>
    </source>
</evidence>
<keyword evidence="1" id="KW-0472">Membrane</keyword>
<reference evidence="2 3" key="1">
    <citation type="journal article" date="2019" name="Genome Biol. Evol.">
        <title>Insights into the evolution of the New World diploid cottons (Gossypium, subgenus Houzingenia) based on genome sequencing.</title>
        <authorList>
            <person name="Grover C.E."/>
            <person name="Arick M.A. 2nd"/>
            <person name="Thrash A."/>
            <person name="Conover J.L."/>
            <person name="Sanders W.S."/>
            <person name="Peterson D.G."/>
            <person name="Frelichowski J.E."/>
            <person name="Scheffler J.A."/>
            <person name="Scheffler B.E."/>
            <person name="Wendel J.F."/>
        </authorList>
    </citation>
    <scope>NUCLEOTIDE SEQUENCE [LARGE SCALE GENOMIC DNA]</scope>
    <source>
        <strain evidence="2">5</strain>
        <tissue evidence="2">Leaf</tissue>
    </source>
</reference>
<keyword evidence="1" id="KW-1133">Transmembrane helix</keyword>
<feature type="transmembrane region" description="Helical" evidence="1">
    <location>
        <begin position="12"/>
        <end position="35"/>
    </location>
</feature>
<evidence type="ECO:0008006" key="4">
    <source>
        <dbReference type="Google" id="ProtNLM"/>
    </source>
</evidence>